<proteinExistence type="predicted"/>
<protein>
    <submittedName>
        <fullName evidence="1">Uncharacterized protein</fullName>
    </submittedName>
</protein>
<sequence length="74" mass="8821">MKSEQPNCFRRIHERKGLQHFQLDLASIMPLRWLLEYTMARSSHPELRFGLHDFFLSRLPMLSWLGLGHSLFVP</sequence>
<dbReference type="EMBL" id="LZYH01000654">
    <property type="protein sequence ID" value="OFC56189.1"/>
    <property type="molecule type" value="Genomic_DNA"/>
</dbReference>
<accession>A0A1E7YUC5</accession>
<dbReference type="AlphaFoldDB" id="A0A1E7YUC5"/>
<evidence type="ECO:0000313" key="2">
    <source>
        <dbReference type="Proteomes" id="UP000175707"/>
    </source>
</evidence>
<organism evidence="1 2">
    <name type="scientific">Acidithiobacillus caldus</name>
    <dbReference type="NCBI Taxonomy" id="33059"/>
    <lineage>
        <taxon>Bacteria</taxon>
        <taxon>Pseudomonadati</taxon>
        <taxon>Pseudomonadota</taxon>
        <taxon>Acidithiobacillia</taxon>
        <taxon>Acidithiobacillales</taxon>
        <taxon>Acidithiobacillaceae</taxon>
        <taxon>Acidithiobacillus</taxon>
    </lineage>
</organism>
<reference evidence="1 2" key="1">
    <citation type="submission" date="2016-06" db="EMBL/GenBank/DDBJ databases">
        <title>Gene turnover analysis identifies the evolutionary adaptation of the extremophile Acidithiobacillus caldus.</title>
        <authorList>
            <person name="Zhang X."/>
        </authorList>
    </citation>
    <scope>NUCLEOTIDE SEQUENCE [LARGE SCALE GENOMIC DNA]</scope>
    <source>
        <strain evidence="1 2">S1</strain>
    </source>
</reference>
<evidence type="ECO:0000313" key="1">
    <source>
        <dbReference type="EMBL" id="OFC56189.1"/>
    </source>
</evidence>
<name>A0A1E7YUC5_9PROT</name>
<dbReference type="Proteomes" id="UP000175707">
    <property type="component" value="Unassembled WGS sequence"/>
</dbReference>
<gene>
    <name evidence="1" type="ORF">BAE30_10165</name>
</gene>
<comment type="caution">
    <text evidence="1">The sequence shown here is derived from an EMBL/GenBank/DDBJ whole genome shotgun (WGS) entry which is preliminary data.</text>
</comment>